<accession>U4TV57</accession>
<dbReference type="OrthoDB" id="252020at2759"/>
<keyword evidence="2" id="KW-0507">mRNA processing</keyword>
<dbReference type="GO" id="GO:0061574">
    <property type="term" value="C:ASAP complex"/>
    <property type="evidence" value="ECO:0007669"/>
    <property type="project" value="TreeGrafter"/>
</dbReference>
<keyword evidence="4" id="KW-0508">mRNA splicing</keyword>
<dbReference type="GO" id="GO:0000398">
    <property type="term" value="P:mRNA splicing, via spliceosome"/>
    <property type="evidence" value="ECO:0007669"/>
    <property type="project" value="TreeGrafter"/>
</dbReference>
<protein>
    <recommendedName>
        <fullName evidence="8">RRM domain-containing protein</fullName>
    </recommendedName>
</protein>
<dbReference type="CDD" id="cd12365">
    <property type="entry name" value="RRM_RNPS1"/>
    <property type="match status" value="1"/>
</dbReference>
<feature type="compositionally biased region" description="Basic residues" evidence="7">
    <location>
        <begin position="110"/>
        <end position="131"/>
    </location>
</feature>
<feature type="compositionally biased region" description="Basic and acidic residues" evidence="7">
    <location>
        <begin position="57"/>
        <end position="109"/>
    </location>
</feature>
<dbReference type="GO" id="GO:0005737">
    <property type="term" value="C:cytoplasm"/>
    <property type="evidence" value="ECO:0007669"/>
    <property type="project" value="TreeGrafter"/>
</dbReference>
<evidence type="ECO:0000259" key="8">
    <source>
        <dbReference type="PROSITE" id="PS50102"/>
    </source>
</evidence>
<evidence type="ECO:0000313" key="9">
    <source>
        <dbReference type="EMBL" id="ERL85434.1"/>
    </source>
</evidence>
<dbReference type="PANTHER" id="PTHR15481:SF0">
    <property type="entry name" value="LD23870P-RELATED"/>
    <property type="match status" value="1"/>
</dbReference>
<evidence type="ECO:0000256" key="6">
    <source>
        <dbReference type="PROSITE-ProRule" id="PRU00176"/>
    </source>
</evidence>
<dbReference type="SMART" id="SM00360">
    <property type="entry name" value="RRM"/>
    <property type="match status" value="1"/>
</dbReference>
<feature type="region of interest" description="Disordered" evidence="7">
    <location>
        <begin position="1"/>
        <end position="131"/>
    </location>
</feature>
<dbReference type="InterPro" id="IPR000504">
    <property type="entry name" value="RRM_dom"/>
</dbReference>
<evidence type="ECO:0000256" key="5">
    <source>
        <dbReference type="ARBA" id="ARBA00023242"/>
    </source>
</evidence>
<evidence type="ECO:0000256" key="1">
    <source>
        <dbReference type="ARBA" id="ARBA00004123"/>
    </source>
</evidence>
<dbReference type="Pfam" id="PF00076">
    <property type="entry name" value="RRM_1"/>
    <property type="match status" value="1"/>
</dbReference>
<dbReference type="EMBL" id="KB631696">
    <property type="protein sequence ID" value="ERL85434.1"/>
    <property type="molecule type" value="Genomic_DNA"/>
</dbReference>
<feature type="domain" description="RRM" evidence="8">
    <location>
        <begin position="127"/>
        <end position="207"/>
    </location>
</feature>
<reference evidence="9 10" key="1">
    <citation type="journal article" date="2013" name="Genome Biol.">
        <title>Draft genome of the mountain pine beetle, Dendroctonus ponderosae Hopkins, a major forest pest.</title>
        <authorList>
            <person name="Keeling C.I."/>
            <person name="Yuen M.M."/>
            <person name="Liao N.Y."/>
            <person name="Docking T.R."/>
            <person name="Chan S.K."/>
            <person name="Taylor G.A."/>
            <person name="Palmquist D.L."/>
            <person name="Jackman S.D."/>
            <person name="Nguyen A."/>
            <person name="Li M."/>
            <person name="Henderson H."/>
            <person name="Janes J.K."/>
            <person name="Zhao Y."/>
            <person name="Pandoh P."/>
            <person name="Moore R."/>
            <person name="Sperling F.A."/>
            <person name="Huber D.P."/>
            <person name="Birol I."/>
            <person name="Jones S.J."/>
            <person name="Bohlmann J."/>
        </authorList>
    </citation>
    <scope>NUCLEOTIDE SEQUENCE</scope>
</reference>
<name>U4TV57_DENPD</name>
<proteinExistence type="predicted"/>
<keyword evidence="5" id="KW-0539">Nucleus</keyword>
<evidence type="ECO:0000256" key="2">
    <source>
        <dbReference type="ARBA" id="ARBA00022664"/>
    </source>
</evidence>
<dbReference type="PANTHER" id="PTHR15481">
    <property type="entry name" value="RIBONUCLEIC ACID BINDING PROTEIN S1"/>
    <property type="match status" value="1"/>
</dbReference>
<organism evidence="9 10">
    <name type="scientific">Dendroctonus ponderosae</name>
    <name type="common">Mountain pine beetle</name>
    <dbReference type="NCBI Taxonomy" id="77166"/>
    <lineage>
        <taxon>Eukaryota</taxon>
        <taxon>Metazoa</taxon>
        <taxon>Ecdysozoa</taxon>
        <taxon>Arthropoda</taxon>
        <taxon>Hexapoda</taxon>
        <taxon>Insecta</taxon>
        <taxon>Pterygota</taxon>
        <taxon>Neoptera</taxon>
        <taxon>Endopterygota</taxon>
        <taxon>Coleoptera</taxon>
        <taxon>Polyphaga</taxon>
        <taxon>Cucujiformia</taxon>
        <taxon>Curculionidae</taxon>
        <taxon>Scolytinae</taxon>
        <taxon>Dendroctonus</taxon>
    </lineage>
</organism>
<sequence length="242" mass="27422">MLRFRAKSAADPEVDPKDKKKERGRDRKKRSNSGSTSSDDSRSRSSPKKLKQRSKSQSKDGKEKVKDTKEKRGEKTDVKKDEKEKDRKGSPAKDRERTDRDKDGKDARNRSRSPRKRRKRSPTPRPTKIHIGHLTRTVNKDHIVEIFGTYGTIKHVEFPKDRNHSNLGSGYCYVEYSNPDEAENAMKHMDGGQTTHAKTISAFTTQTTKLSSIFSKVPQTLPTETNEKPTKKAPGAFAQPTG</sequence>
<gene>
    <name evidence="9" type="ORF">D910_02853</name>
</gene>
<dbReference type="PROSITE" id="PS50102">
    <property type="entry name" value="RRM"/>
    <property type="match status" value="1"/>
</dbReference>
<dbReference type="InterPro" id="IPR034201">
    <property type="entry name" value="RNPS1_RRM"/>
</dbReference>
<dbReference type="InterPro" id="IPR035979">
    <property type="entry name" value="RBD_domain_sf"/>
</dbReference>
<dbReference type="InterPro" id="IPR012677">
    <property type="entry name" value="Nucleotide-bd_a/b_plait_sf"/>
</dbReference>
<dbReference type="GO" id="GO:0003723">
    <property type="term" value="F:RNA binding"/>
    <property type="evidence" value="ECO:0007669"/>
    <property type="project" value="UniProtKB-UniRule"/>
</dbReference>
<evidence type="ECO:0000313" key="10">
    <source>
        <dbReference type="Proteomes" id="UP000030742"/>
    </source>
</evidence>
<comment type="subcellular location">
    <subcellularLocation>
        <location evidence="1">Nucleus</location>
    </subcellularLocation>
</comment>
<dbReference type="SUPFAM" id="SSF54928">
    <property type="entry name" value="RNA-binding domain, RBD"/>
    <property type="match status" value="1"/>
</dbReference>
<feature type="compositionally biased region" description="Basic residues" evidence="7">
    <location>
        <begin position="45"/>
        <end position="56"/>
    </location>
</feature>
<feature type="compositionally biased region" description="Basic and acidic residues" evidence="7">
    <location>
        <begin position="8"/>
        <end position="25"/>
    </location>
</feature>
<dbReference type="Proteomes" id="UP000030742">
    <property type="component" value="Unassembled WGS sequence"/>
</dbReference>
<dbReference type="AlphaFoldDB" id="U4TV57"/>
<evidence type="ECO:0000256" key="7">
    <source>
        <dbReference type="SAM" id="MobiDB-lite"/>
    </source>
</evidence>
<dbReference type="GO" id="GO:0005654">
    <property type="term" value="C:nucleoplasm"/>
    <property type="evidence" value="ECO:0007669"/>
    <property type="project" value="TreeGrafter"/>
</dbReference>
<feature type="region of interest" description="Disordered" evidence="7">
    <location>
        <begin position="219"/>
        <end position="242"/>
    </location>
</feature>
<evidence type="ECO:0000256" key="3">
    <source>
        <dbReference type="ARBA" id="ARBA00022884"/>
    </source>
</evidence>
<dbReference type="Gene3D" id="3.30.70.330">
    <property type="match status" value="1"/>
</dbReference>
<keyword evidence="3 6" id="KW-0694">RNA-binding</keyword>
<evidence type="ECO:0000256" key="4">
    <source>
        <dbReference type="ARBA" id="ARBA00023187"/>
    </source>
</evidence>